<feature type="transmembrane region" description="Helical" evidence="6">
    <location>
        <begin position="464"/>
        <end position="485"/>
    </location>
</feature>
<dbReference type="InterPro" id="IPR051679">
    <property type="entry name" value="DASS-Related_Transporters"/>
</dbReference>
<feature type="transmembrane region" description="Helical" evidence="6">
    <location>
        <begin position="225"/>
        <end position="244"/>
    </location>
</feature>
<evidence type="ECO:0000256" key="6">
    <source>
        <dbReference type="SAM" id="Phobius"/>
    </source>
</evidence>
<keyword evidence="5 6" id="KW-0472">Membrane</keyword>
<organism evidence="7 8">
    <name type="scientific">Oceanimonas doudoroffii</name>
    <dbReference type="NCBI Taxonomy" id="84158"/>
    <lineage>
        <taxon>Bacteria</taxon>
        <taxon>Pseudomonadati</taxon>
        <taxon>Pseudomonadota</taxon>
        <taxon>Gammaproteobacteria</taxon>
        <taxon>Aeromonadales</taxon>
        <taxon>Aeromonadaceae</taxon>
        <taxon>Oceanimonas</taxon>
    </lineage>
</organism>
<dbReference type="OrthoDB" id="255482at2"/>
<protein>
    <submittedName>
        <fullName evidence="7">C4-dicarboxylate ABC transporter</fullName>
    </submittedName>
</protein>
<dbReference type="Pfam" id="PF03606">
    <property type="entry name" value="DcuC"/>
    <property type="match status" value="1"/>
</dbReference>
<feature type="transmembrane region" description="Helical" evidence="6">
    <location>
        <begin position="306"/>
        <end position="325"/>
    </location>
</feature>
<keyword evidence="2" id="KW-1003">Cell membrane</keyword>
<comment type="subcellular location">
    <subcellularLocation>
        <location evidence="1">Cell membrane</location>
        <topology evidence="1">Multi-pass membrane protein</topology>
    </subcellularLocation>
</comment>
<dbReference type="PANTHER" id="PTHR43652:SF2">
    <property type="entry name" value="BASIC AMINO ACID ANTIPORTER YFCC-RELATED"/>
    <property type="match status" value="1"/>
</dbReference>
<feature type="transmembrane region" description="Helical" evidence="6">
    <location>
        <begin position="377"/>
        <end position="397"/>
    </location>
</feature>
<evidence type="ECO:0000256" key="1">
    <source>
        <dbReference type="ARBA" id="ARBA00004651"/>
    </source>
</evidence>
<keyword evidence="3 6" id="KW-0812">Transmembrane</keyword>
<evidence type="ECO:0000256" key="5">
    <source>
        <dbReference type="ARBA" id="ARBA00023136"/>
    </source>
</evidence>
<dbReference type="PANTHER" id="PTHR43652">
    <property type="entry name" value="BASIC AMINO ACID ANTIPORTER YFCC-RELATED"/>
    <property type="match status" value="1"/>
</dbReference>
<dbReference type="Proteomes" id="UP000242757">
    <property type="component" value="Unassembled WGS sequence"/>
</dbReference>
<dbReference type="RefSeq" id="WP_094199482.1">
    <property type="nucleotide sequence ID" value="NZ_NBIM01000001.1"/>
</dbReference>
<evidence type="ECO:0000313" key="8">
    <source>
        <dbReference type="Proteomes" id="UP000242757"/>
    </source>
</evidence>
<proteinExistence type="predicted"/>
<dbReference type="EMBL" id="NBIM01000001">
    <property type="protein sequence ID" value="OXY82703.1"/>
    <property type="molecule type" value="Genomic_DNA"/>
</dbReference>
<feature type="transmembrane region" description="Helical" evidence="6">
    <location>
        <begin position="273"/>
        <end position="294"/>
    </location>
</feature>
<accession>A0A233RH35</accession>
<feature type="transmembrane region" description="Helical" evidence="6">
    <location>
        <begin position="438"/>
        <end position="457"/>
    </location>
</feature>
<dbReference type="AlphaFoldDB" id="A0A233RH35"/>
<evidence type="ECO:0000256" key="4">
    <source>
        <dbReference type="ARBA" id="ARBA00022989"/>
    </source>
</evidence>
<feature type="transmembrane region" description="Helical" evidence="6">
    <location>
        <begin position="140"/>
        <end position="160"/>
    </location>
</feature>
<gene>
    <name evidence="7" type="ORF">B6S08_04095</name>
</gene>
<name>A0A233RH35_9GAMM</name>
<evidence type="ECO:0000256" key="2">
    <source>
        <dbReference type="ARBA" id="ARBA00022475"/>
    </source>
</evidence>
<keyword evidence="8" id="KW-1185">Reference proteome</keyword>
<evidence type="ECO:0000256" key="3">
    <source>
        <dbReference type="ARBA" id="ARBA00022692"/>
    </source>
</evidence>
<feature type="transmembrane region" description="Helical" evidence="6">
    <location>
        <begin position="101"/>
        <end position="119"/>
    </location>
</feature>
<dbReference type="GO" id="GO:0005886">
    <property type="term" value="C:plasma membrane"/>
    <property type="evidence" value="ECO:0007669"/>
    <property type="project" value="UniProtKB-SubCell"/>
</dbReference>
<sequence>MQEHLEHENGAGVLVSKEGKRWYQKFPDPMVLIFYILILAGFLTWVVPKGAYETELVDGRQRVVADSFHYLEDHNTGYSIGGAINQLFDLFVAIPQGLVQSGQYLFIVFIAGGLFNILYRSHALENLVGTAVKRIGLSRGNLLIWLATYLYGLFGISVGYENNIALVPVALLVSSALGYTNLVGACIAIGGIGIGFTLSPINPYTVGVAQSIAGLPIFSGGLLRFAMAFVALSLLAWYITTFVAPRHSARKGEGDAGALSKKIEDYRLSSRDLGIISVFFLGIVVIAGCSYLAGTGTLGRGWYIKEITAVFILMSIVIAAICRIAPDRYVAHMVEGASRVTGGALVIGLAASIKVVLEDGQIIYTIVNTLNLALDVMPESLIAVGISVIQGVINLFIPSGSGQALVTMPVLIPLADLVGITYQVMILAFQVGDGLTNMIVPTSGGTLAMLALARVGYSDWLKVIFPLVALIYALSWAFIMLAQWLQWS</sequence>
<dbReference type="InterPro" id="IPR018385">
    <property type="entry name" value="C4_dicarb_anaerob_car-like"/>
</dbReference>
<reference evidence="7 8" key="1">
    <citation type="submission" date="2017-08" db="EMBL/GenBank/DDBJ databases">
        <title>A Genome Sequence of Oceanimonas doudoroffii ATCC 27123T.</title>
        <authorList>
            <person name="Brennan M.A."/>
            <person name="Maclea K.S."/>
            <person name="Mcclelland W.D."/>
            <person name="Trachtenberg A.M."/>
        </authorList>
    </citation>
    <scope>NUCLEOTIDE SEQUENCE [LARGE SCALE GENOMIC DNA]</scope>
    <source>
        <strain evidence="7 8">ATCC 27123</strain>
    </source>
</reference>
<feature type="transmembrane region" description="Helical" evidence="6">
    <location>
        <begin position="30"/>
        <end position="47"/>
    </location>
</feature>
<keyword evidence="4 6" id="KW-1133">Transmembrane helix</keyword>
<comment type="caution">
    <text evidence="7">The sequence shown here is derived from an EMBL/GenBank/DDBJ whole genome shotgun (WGS) entry which is preliminary data.</text>
</comment>
<feature type="transmembrane region" description="Helical" evidence="6">
    <location>
        <begin position="409"/>
        <end position="432"/>
    </location>
</feature>
<feature type="transmembrane region" description="Helical" evidence="6">
    <location>
        <begin position="166"/>
        <end position="189"/>
    </location>
</feature>
<evidence type="ECO:0000313" key="7">
    <source>
        <dbReference type="EMBL" id="OXY82703.1"/>
    </source>
</evidence>